<dbReference type="PATRIC" id="fig|1263870.3.peg.5856"/>
<gene>
    <name evidence="2" type="ORF">RSSM_05532</name>
</gene>
<keyword evidence="3" id="KW-1185">Reference proteome</keyword>
<evidence type="ECO:0000313" key="2">
    <source>
        <dbReference type="EMBL" id="EMI53034.1"/>
    </source>
</evidence>
<feature type="region of interest" description="Disordered" evidence="1">
    <location>
        <begin position="31"/>
        <end position="51"/>
    </location>
</feature>
<dbReference type="Proteomes" id="UP000011885">
    <property type="component" value="Unassembled WGS sequence"/>
</dbReference>
<evidence type="ECO:0000256" key="1">
    <source>
        <dbReference type="SAM" id="MobiDB-lite"/>
    </source>
</evidence>
<protein>
    <submittedName>
        <fullName evidence="2">Uncharacterized protein</fullName>
    </submittedName>
</protein>
<comment type="caution">
    <text evidence="2">The sequence shown here is derived from an EMBL/GenBank/DDBJ whole genome shotgun (WGS) entry which is preliminary data.</text>
</comment>
<dbReference type="EMBL" id="ANOH01000388">
    <property type="protein sequence ID" value="EMI53034.1"/>
    <property type="molecule type" value="Genomic_DNA"/>
</dbReference>
<sequence>MPAANLAPAASVPSLAHAYYFESNMRVPLFSKNASSREARRRQQQRGDTFR</sequence>
<accession>M5TVF5</accession>
<evidence type="ECO:0000313" key="3">
    <source>
        <dbReference type="Proteomes" id="UP000011885"/>
    </source>
</evidence>
<dbReference type="AlphaFoldDB" id="M5TVF5"/>
<proteinExistence type="predicted"/>
<reference evidence="2 3" key="1">
    <citation type="journal article" date="2013" name="Mar. Genomics">
        <title>Expression of sulfatases in Rhodopirellula baltica and the diversity of sulfatases in the genus Rhodopirellula.</title>
        <authorList>
            <person name="Wegner C.E."/>
            <person name="Richter-Heitmann T."/>
            <person name="Klindworth A."/>
            <person name="Klockow C."/>
            <person name="Richter M."/>
            <person name="Achstetter T."/>
            <person name="Glockner F.O."/>
            <person name="Harder J."/>
        </authorList>
    </citation>
    <scope>NUCLEOTIDE SEQUENCE [LARGE SCALE GENOMIC DNA]</scope>
    <source>
        <strain evidence="2 3">SM41</strain>
    </source>
</reference>
<organism evidence="2 3">
    <name type="scientific">Rhodopirellula sallentina SM41</name>
    <dbReference type="NCBI Taxonomy" id="1263870"/>
    <lineage>
        <taxon>Bacteria</taxon>
        <taxon>Pseudomonadati</taxon>
        <taxon>Planctomycetota</taxon>
        <taxon>Planctomycetia</taxon>
        <taxon>Pirellulales</taxon>
        <taxon>Pirellulaceae</taxon>
        <taxon>Rhodopirellula</taxon>
    </lineage>
</organism>
<name>M5TVF5_9BACT</name>